<proteinExistence type="predicted"/>
<dbReference type="InterPro" id="IPR015422">
    <property type="entry name" value="PyrdxlP-dep_Trfase_small"/>
</dbReference>
<feature type="domain" description="Aminotransferase class I/classII large" evidence="4">
    <location>
        <begin position="22"/>
        <end position="194"/>
    </location>
</feature>
<dbReference type="GO" id="GO:0008483">
    <property type="term" value="F:transaminase activity"/>
    <property type="evidence" value="ECO:0007669"/>
    <property type="project" value="UniProtKB-KW"/>
</dbReference>
<dbReference type="InterPro" id="IPR015421">
    <property type="entry name" value="PyrdxlP-dep_Trfase_major"/>
</dbReference>
<dbReference type="AlphaFoldDB" id="A0A388TDD2"/>
<evidence type="ECO:0000313" key="5">
    <source>
        <dbReference type="EMBL" id="GBR74940.1"/>
    </source>
</evidence>
<protein>
    <submittedName>
        <fullName evidence="5">Histidinol-phosphate aminotransferase</fullName>
    </submittedName>
</protein>
<dbReference type="InterPro" id="IPR015424">
    <property type="entry name" value="PyrdxlP-dep_Trfase"/>
</dbReference>
<evidence type="ECO:0000256" key="2">
    <source>
        <dbReference type="ARBA" id="ARBA00022679"/>
    </source>
</evidence>
<organism evidence="5 6">
    <name type="scientific">Termititenax aidoneus</name>
    <dbReference type="NCBI Taxonomy" id="2218524"/>
    <lineage>
        <taxon>Bacteria</taxon>
        <taxon>Bacillati</taxon>
        <taxon>Candidatus Margulisiibacteriota</taxon>
        <taxon>Candidatus Termititenacia</taxon>
        <taxon>Candidatus Termititenacales</taxon>
        <taxon>Candidatus Termititenacaceae</taxon>
        <taxon>Candidatus Termititenax</taxon>
    </lineage>
</organism>
<keyword evidence="2" id="KW-0808">Transferase</keyword>
<dbReference type="InterPro" id="IPR050106">
    <property type="entry name" value="HistidinolP_aminotransfase"/>
</dbReference>
<dbReference type="SUPFAM" id="SSF53383">
    <property type="entry name" value="PLP-dependent transferases"/>
    <property type="match status" value="1"/>
</dbReference>
<dbReference type="CDD" id="cd00609">
    <property type="entry name" value="AAT_like"/>
    <property type="match status" value="1"/>
</dbReference>
<dbReference type="InterPro" id="IPR004839">
    <property type="entry name" value="Aminotransferase_I/II_large"/>
</dbReference>
<evidence type="ECO:0000256" key="1">
    <source>
        <dbReference type="ARBA" id="ARBA00022576"/>
    </source>
</evidence>
<accession>A0A388TDD2</accession>
<comment type="caution">
    <text evidence="5">The sequence shown here is derived from an EMBL/GenBank/DDBJ whole genome shotgun (WGS) entry which is preliminary data.</text>
</comment>
<gene>
    <name evidence="5" type="primary">hisC</name>
    <name evidence="5" type="ORF">NO1_2027</name>
</gene>
<reference evidence="5 6" key="1">
    <citation type="journal article" date="2019" name="ISME J.">
        <title>Genome analyses of uncultured TG2/ZB3 bacteria in 'Margulisbacteria' specifically attached to ectosymbiotic spirochetes of protists in the termite gut.</title>
        <authorList>
            <person name="Utami Y.D."/>
            <person name="Kuwahara H."/>
            <person name="Igai K."/>
            <person name="Murakami T."/>
            <person name="Sugaya K."/>
            <person name="Morikawa T."/>
            <person name="Nagura Y."/>
            <person name="Yuki M."/>
            <person name="Deevong P."/>
            <person name="Inoue T."/>
            <person name="Kihara K."/>
            <person name="Lo N."/>
            <person name="Yamada A."/>
            <person name="Ohkuma M."/>
            <person name="Hongoh Y."/>
        </authorList>
    </citation>
    <scope>NUCLEOTIDE SEQUENCE [LARGE SCALE GENOMIC DNA]</scope>
    <source>
        <strain evidence="5">NkOx7-01</strain>
    </source>
</reference>
<sequence>MQTKANIQDIAPYQPGVLKTGAIKLASNENPLGSSPKALAALKENLDKLHLYPDGGCIRLKNALAAHYGLTPEYFLPGNGSDEIFHFITGAFVSPDDRVLTADVTFSEYTFAAKLFAGAVDYAPITDGKIQLDALLPKITPRTKVIFLANPNNPTGAYFTAAKFENFLPKVPAEIMVVIDEAYAEYAAAADYPDTLRLLKTFKNLPVARIASRVHSLHTEIKCRYRDAGNAWAVYVDC</sequence>
<keyword evidence="3" id="KW-0663">Pyridoxal phosphate</keyword>
<evidence type="ECO:0000313" key="6">
    <source>
        <dbReference type="Proteomes" id="UP000269352"/>
    </source>
</evidence>
<dbReference type="EMBL" id="BGZN01000110">
    <property type="protein sequence ID" value="GBR74940.1"/>
    <property type="molecule type" value="Genomic_DNA"/>
</dbReference>
<dbReference type="GO" id="GO:0030170">
    <property type="term" value="F:pyridoxal phosphate binding"/>
    <property type="evidence" value="ECO:0007669"/>
    <property type="project" value="InterPro"/>
</dbReference>
<feature type="non-terminal residue" evidence="5">
    <location>
        <position position="238"/>
    </location>
</feature>
<dbReference type="Gene3D" id="3.90.1150.10">
    <property type="entry name" value="Aspartate Aminotransferase, domain 1"/>
    <property type="match status" value="1"/>
</dbReference>
<dbReference type="Pfam" id="PF00155">
    <property type="entry name" value="Aminotran_1_2"/>
    <property type="match status" value="1"/>
</dbReference>
<dbReference type="PANTHER" id="PTHR43643">
    <property type="entry name" value="HISTIDINOL-PHOSPHATE AMINOTRANSFERASE 2"/>
    <property type="match status" value="1"/>
</dbReference>
<dbReference type="PANTHER" id="PTHR43643:SF3">
    <property type="entry name" value="HISTIDINOL-PHOSPHATE AMINOTRANSFERASE"/>
    <property type="match status" value="1"/>
</dbReference>
<keyword evidence="6" id="KW-1185">Reference proteome</keyword>
<evidence type="ECO:0000256" key="3">
    <source>
        <dbReference type="ARBA" id="ARBA00022898"/>
    </source>
</evidence>
<dbReference type="Gene3D" id="3.40.640.10">
    <property type="entry name" value="Type I PLP-dependent aspartate aminotransferase-like (Major domain)"/>
    <property type="match status" value="1"/>
</dbReference>
<keyword evidence="1 5" id="KW-0032">Aminotransferase</keyword>
<name>A0A388TDD2_TERA1</name>
<evidence type="ECO:0000259" key="4">
    <source>
        <dbReference type="Pfam" id="PF00155"/>
    </source>
</evidence>
<dbReference type="Proteomes" id="UP000269352">
    <property type="component" value="Unassembled WGS sequence"/>
</dbReference>